<dbReference type="Gene3D" id="3.40.50.2300">
    <property type="match status" value="2"/>
</dbReference>
<name>A0AAT9HLD3_9ACTN</name>
<dbReference type="GO" id="GO:0000976">
    <property type="term" value="F:transcription cis-regulatory region binding"/>
    <property type="evidence" value="ECO:0007669"/>
    <property type="project" value="TreeGrafter"/>
</dbReference>
<evidence type="ECO:0000256" key="2">
    <source>
        <dbReference type="ARBA" id="ARBA00023125"/>
    </source>
</evidence>
<evidence type="ECO:0000313" key="6">
    <source>
        <dbReference type="EMBL" id="BFO18141.1"/>
    </source>
</evidence>
<reference evidence="6" key="1">
    <citation type="submission" date="2024-06" db="EMBL/GenBank/DDBJ databases">
        <authorList>
            <consortium name="consrtm"/>
            <person name="Uemura M."/>
            <person name="Terahara T."/>
        </authorList>
    </citation>
    <scope>NUCLEOTIDE SEQUENCE</scope>
    <source>
        <strain evidence="6">KM77-8</strain>
    </source>
</reference>
<dbReference type="PANTHER" id="PTHR30146">
    <property type="entry name" value="LACI-RELATED TRANSCRIPTIONAL REPRESSOR"/>
    <property type="match status" value="1"/>
</dbReference>
<accession>A0AAT9HLD3</accession>
<dbReference type="SMART" id="SM00354">
    <property type="entry name" value="HTH_LACI"/>
    <property type="match status" value="1"/>
</dbReference>
<dbReference type="AlphaFoldDB" id="A0AAT9HLD3"/>
<dbReference type="InterPro" id="IPR046335">
    <property type="entry name" value="LacI/GalR-like_sensor"/>
</dbReference>
<reference evidence="6" key="2">
    <citation type="submission" date="2024-07" db="EMBL/GenBank/DDBJ databases">
        <title>Streptomyces haneummycinica sp. nov., a new antibiotic-producing actinobacterium isolated from marine sediment.</title>
        <authorList>
            <person name="Uemura M."/>
            <person name="Hamada M."/>
            <person name="Hirano S."/>
            <person name="Kobayashi K."/>
            <person name="Ohshiro T."/>
            <person name="Kobayashi T."/>
            <person name="Terahara T."/>
        </authorList>
    </citation>
    <scope>NUCLEOTIDE SEQUENCE</scope>
    <source>
        <strain evidence="6">KM77-8</strain>
    </source>
</reference>
<protein>
    <submittedName>
        <fullName evidence="6">LacI family DNA-binding transcriptional regulator</fullName>
    </submittedName>
</protein>
<dbReference type="CDD" id="cd06285">
    <property type="entry name" value="PBP1_LacI-like"/>
    <property type="match status" value="1"/>
</dbReference>
<dbReference type="CDD" id="cd01392">
    <property type="entry name" value="HTH_LacI"/>
    <property type="match status" value="1"/>
</dbReference>
<dbReference type="GO" id="GO:0003700">
    <property type="term" value="F:DNA-binding transcription factor activity"/>
    <property type="evidence" value="ECO:0007669"/>
    <property type="project" value="TreeGrafter"/>
</dbReference>
<keyword evidence="1" id="KW-0805">Transcription regulation</keyword>
<dbReference type="InterPro" id="IPR028082">
    <property type="entry name" value="Peripla_BP_I"/>
</dbReference>
<dbReference type="Gene3D" id="1.10.260.40">
    <property type="entry name" value="lambda repressor-like DNA-binding domains"/>
    <property type="match status" value="1"/>
</dbReference>
<keyword evidence="3" id="KW-0804">Transcription</keyword>
<dbReference type="InterPro" id="IPR000843">
    <property type="entry name" value="HTH_LacI"/>
</dbReference>
<evidence type="ECO:0000256" key="4">
    <source>
        <dbReference type="SAM" id="MobiDB-lite"/>
    </source>
</evidence>
<organism evidence="6">
    <name type="scientific">Streptomyces haneummycinicus</name>
    <dbReference type="NCBI Taxonomy" id="3074435"/>
    <lineage>
        <taxon>Bacteria</taxon>
        <taxon>Bacillati</taxon>
        <taxon>Actinomycetota</taxon>
        <taxon>Actinomycetes</taxon>
        <taxon>Kitasatosporales</taxon>
        <taxon>Streptomycetaceae</taxon>
        <taxon>Streptomyces</taxon>
    </lineage>
</organism>
<keyword evidence="2 6" id="KW-0238">DNA-binding</keyword>
<feature type="domain" description="HTH lacI-type" evidence="5">
    <location>
        <begin position="19"/>
        <end position="77"/>
    </location>
</feature>
<dbReference type="PROSITE" id="PS50932">
    <property type="entry name" value="HTH_LACI_2"/>
    <property type="match status" value="1"/>
</dbReference>
<feature type="compositionally biased region" description="Pro residues" evidence="4">
    <location>
        <begin position="350"/>
        <end position="366"/>
    </location>
</feature>
<dbReference type="SUPFAM" id="SSF53822">
    <property type="entry name" value="Periplasmic binding protein-like I"/>
    <property type="match status" value="1"/>
</dbReference>
<dbReference type="PANTHER" id="PTHR30146:SF109">
    <property type="entry name" value="HTH-TYPE TRANSCRIPTIONAL REGULATOR GALS"/>
    <property type="match status" value="1"/>
</dbReference>
<gene>
    <name evidence="6" type="ORF">SHKM778_45290</name>
</gene>
<dbReference type="EMBL" id="AP035768">
    <property type="protein sequence ID" value="BFO18141.1"/>
    <property type="molecule type" value="Genomic_DNA"/>
</dbReference>
<evidence type="ECO:0000256" key="1">
    <source>
        <dbReference type="ARBA" id="ARBA00023015"/>
    </source>
</evidence>
<feature type="region of interest" description="Disordered" evidence="4">
    <location>
        <begin position="345"/>
        <end position="390"/>
    </location>
</feature>
<evidence type="ECO:0000259" key="5">
    <source>
        <dbReference type="PROSITE" id="PS50932"/>
    </source>
</evidence>
<dbReference type="InterPro" id="IPR010982">
    <property type="entry name" value="Lambda_DNA-bd_dom_sf"/>
</dbReference>
<dbReference type="Pfam" id="PF00356">
    <property type="entry name" value="LacI"/>
    <property type="match status" value="1"/>
</dbReference>
<proteinExistence type="predicted"/>
<dbReference type="SUPFAM" id="SSF47413">
    <property type="entry name" value="lambda repressor-like DNA-binding domains"/>
    <property type="match status" value="1"/>
</dbReference>
<feature type="compositionally biased region" description="Basic residues" evidence="4">
    <location>
        <begin position="381"/>
        <end position="390"/>
    </location>
</feature>
<evidence type="ECO:0000256" key="3">
    <source>
        <dbReference type="ARBA" id="ARBA00023163"/>
    </source>
</evidence>
<sequence>MDRQAPRAETGPQTGRPPVTLAQIARQAGVHVSTVSRALSLDDDVRDGVAAETATLIRGLAEELGYQRDPAGAALRTGRSRMLGVLVPRLTDIVLATIYEGIDAAASAAGYHTVVANTGDDPEMQQRRAHALLARRVDGLVLGDARSDSGLVAELARQRIPLVLVSRRLPGRVSVTTDDVLGGRLAAEHLLGLGHRRVAVVAGEPYASTGVERTQGFLDAFAEAGLPVPKSHVIGSAFDVPGGRAATDHLLGLRPRPTAVFAVNDFAAIGAMAAVRDAGLTVGRDVAVVGYNDVPLAAALPVPLTSVRSPMYRMGEVAATTLVNMLNGKPGRSRRLRPALLARTSTLGDAPPPQPPERPTGPPKPPDTSRTCSLSSVRVVGRGRKVPGGV</sequence>
<dbReference type="Pfam" id="PF13377">
    <property type="entry name" value="Peripla_BP_3"/>
    <property type="match status" value="1"/>
</dbReference>